<proteinExistence type="predicted"/>
<name>A0A6A6E829_9PEZI</name>
<dbReference type="GO" id="GO:0005739">
    <property type="term" value="C:mitochondrion"/>
    <property type="evidence" value="ECO:0007669"/>
    <property type="project" value="InterPro"/>
</dbReference>
<dbReference type="OrthoDB" id="2120038at2759"/>
<feature type="compositionally biased region" description="Basic residues" evidence="1">
    <location>
        <begin position="22"/>
        <end position="34"/>
    </location>
</feature>
<feature type="region of interest" description="Disordered" evidence="1">
    <location>
        <begin position="1"/>
        <end position="39"/>
    </location>
</feature>
<evidence type="ECO:0008006" key="4">
    <source>
        <dbReference type="Google" id="ProtNLM"/>
    </source>
</evidence>
<evidence type="ECO:0000256" key="1">
    <source>
        <dbReference type="SAM" id="MobiDB-lite"/>
    </source>
</evidence>
<organism evidence="2 3">
    <name type="scientific">Zopfia rhizophila CBS 207.26</name>
    <dbReference type="NCBI Taxonomy" id="1314779"/>
    <lineage>
        <taxon>Eukaryota</taxon>
        <taxon>Fungi</taxon>
        <taxon>Dikarya</taxon>
        <taxon>Ascomycota</taxon>
        <taxon>Pezizomycotina</taxon>
        <taxon>Dothideomycetes</taxon>
        <taxon>Dothideomycetes incertae sedis</taxon>
        <taxon>Zopfiaceae</taxon>
        <taxon>Zopfia</taxon>
    </lineage>
</organism>
<gene>
    <name evidence="2" type="ORF">K469DRAFT_705481</name>
</gene>
<dbReference type="PANTHER" id="PTHR42100:SF1">
    <property type="entry name" value="OXIDOREDUCTASE 178 KDA SUBUNIT, PUTATIVE (AFU_ORTHOLOGUE AFUA_8G04320)-RELATED"/>
    <property type="match status" value="1"/>
</dbReference>
<protein>
    <recommendedName>
        <fullName evidence="4">NADH-ubiquinone oxidoreductase 17.8 kDa subunit</fullName>
    </recommendedName>
</protein>
<dbReference type="PANTHER" id="PTHR42100">
    <property type="entry name" value="OXIDOREDUCTASE 178 KDA SUBUNIT, PUTATIVE (AFU_ORTHOLOGUE AFUA_8G04320)-RELATED"/>
    <property type="match status" value="1"/>
</dbReference>
<dbReference type="EMBL" id="ML994628">
    <property type="protein sequence ID" value="KAF2186942.1"/>
    <property type="molecule type" value="Genomic_DNA"/>
</dbReference>
<dbReference type="Proteomes" id="UP000800200">
    <property type="component" value="Unassembled WGS sequence"/>
</dbReference>
<accession>A0A6A6E829</accession>
<feature type="region of interest" description="Disordered" evidence="1">
    <location>
        <begin position="160"/>
        <end position="186"/>
    </location>
</feature>
<dbReference type="AlphaFoldDB" id="A0A6A6E829"/>
<dbReference type="InterPro" id="IPR034444">
    <property type="entry name" value="Nuo17.8"/>
</dbReference>
<evidence type="ECO:0000313" key="3">
    <source>
        <dbReference type="Proteomes" id="UP000800200"/>
    </source>
</evidence>
<reference evidence="2" key="1">
    <citation type="journal article" date="2020" name="Stud. Mycol.">
        <title>101 Dothideomycetes genomes: a test case for predicting lifestyles and emergence of pathogens.</title>
        <authorList>
            <person name="Haridas S."/>
            <person name="Albert R."/>
            <person name="Binder M."/>
            <person name="Bloem J."/>
            <person name="Labutti K."/>
            <person name="Salamov A."/>
            <person name="Andreopoulos B."/>
            <person name="Baker S."/>
            <person name="Barry K."/>
            <person name="Bills G."/>
            <person name="Bluhm B."/>
            <person name="Cannon C."/>
            <person name="Castanera R."/>
            <person name="Culley D."/>
            <person name="Daum C."/>
            <person name="Ezra D."/>
            <person name="Gonzalez J."/>
            <person name="Henrissat B."/>
            <person name="Kuo A."/>
            <person name="Liang C."/>
            <person name="Lipzen A."/>
            <person name="Lutzoni F."/>
            <person name="Magnuson J."/>
            <person name="Mondo S."/>
            <person name="Nolan M."/>
            <person name="Ohm R."/>
            <person name="Pangilinan J."/>
            <person name="Park H.-J."/>
            <person name="Ramirez L."/>
            <person name="Alfaro M."/>
            <person name="Sun H."/>
            <person name="Tritt A."/>
            <person name="Yoshinaga Y."/>
            <person name="Zwiers L.-H."/>
            <person name="Turgeon B."/>
            <person name="Goodwin S."/>
            <person name="Spatafora J."/>
            <person name="Crous P."/>
            <person name="Grigoriev I."/>
        </authorList>
    </citation>
    <scope>NUCLEOTIDE SEQUENCE</scope>
    <source>
        <strain evidence="2">CBS 207.26</strain>
    </source>
</reference>
<keyword evidence="3" id="KW-1185">Reference proteome</keyword>
<feature type="compositionally biased region" description="Low complexity" evidence="1">
    <location>
        <begin position="1"/>
        <end position="12"/>
    </location>
</feature>
<evidence type="ECO:0000313" key="2">
    <source>
        <dbReference type="EMBL" id="KAF2186942.1"/>
    </source>
</evidence>
<sequence>MQPLRRTAVTAARKTRTTLPRSQRRYAHDKHAHGHGHEPVNESFGPAFWGSLALVPASYIVYSMSRPNGDEKPYFSQLIEKYTNWEETWSARNDLHVKMIEQAARDRTLFVNTRPQDHVDLKFPEIFNVGSPYNVPAGSQVNLDKVIEKYKKEAYENNERKLEALGNGTIKSEQPLERSTKNPPNL</sequence>